<evidence type="ECO:0000256" key="1">
    <source>
        <dbReference type="PROSITE-ProRule" id="PRU00464"/>
    </source>
</evidence>
<accession>A0ABN8EJ52</accession>
<dbReference type="InterPro" id="IPR011146">
    <property type="entry name" value="HIT-like"/>
</dbReference>
<dbReference type="InterPro" id="IPR036265">
    <property type="entry name" value="HIT-like_sf"/>
</dbReference>
<evidence type="ECO:0000313" key="3">
    <source>
        <dbReference type="EMBL" id="CAH0992387.1"/>
    </source>
</evidence>
<feature type="short sequence motif" description="Histidine triad motif" evidence="1">
    <location>
        <begin position="91"/>
        <end position="95"/>
    </location>
</feature>
<dbReference type="Pfam" id="PF01230">
    <property type="entry name" value="HIT"/>
    <property type="match status" value="1"/>
</dbReference>
<protein>
    <submittedName>
        <fullName evidence="3">HIT-like protein</fullName>
    </submittedName>
</protein>
<dbReference type="EMBL" id="CAKLPX010000003">
    <property type="protein sequence ID" value="CAH0992387.1"/>
    <property type="molecule type" value="Genomic_DNA"/>
</dbReference>
<dbReference type="RefSeq" id="WP_237445077.1">
    <property type="nucleotide sequence ID" value="NZ_CAKLPX010000003.1"/>
</dbReference>
<reference evidence="3" key="1">
    <citation type="submission" date="2021-12" db="EMBL/GenBank/DDBJ databases">
        <authorList>
            <person name="Rodrigo-Torres L."/>
            <person name="Arahal R. D."/>
            <person name="Lucena T."/>
        </authorList>
    </citation>
    <scope>NUCLEOTIDE SEQUENCE</scope>
    <source>
        <strain evidence="3">CECT 8267</strain>
    </source>
</reference>
<keyword evidence="4" id="KW-1185">Reference proteome</keyword>
<feature type="domain" description="HIT" evidence="2">
    <location>
        <begin position="4"/>
        <end position="107"/>
    </location>
</feature>
<name>A0ABN8EJ52_9GAMM</name>
<proteinExistence type="predicted"/>
<evidence type="ECO:0000259" key="2">
    <source>
        <dbReference type="PROSITE" id="PS51084"/>
    </source>
</evidence>
<dbReference type="PRINTS" id="PR00332">
    <property type="entry name" value="HISTRIAD"/>
</dbReference>
<dbReference type="SUPFAM" id="SSF54197">
    <property type="entry name" value="HIT-like"/>
    <property type="match status" value="1"/>
</dbReference>
<sequence length="139" mass="14903">MASVFTQIINGNLPGHFVWRDDKAVAIMTIQPIAAGHVLVVPIEEVDHFDDLSEELAAHLMIVSQRIAKALKVAFPAERIGLTIAGLEVPHTHIHLLPINSLGDFNFANASMGEPQALAAAADKIRAALRANNETAVAE</sequence>
<evidence type="ECO:0000313" key="4">
    <source>
        <dbReference type="Proteomes" id="UP000838100"/>
    </source>
</evidence>
<dbReference type="PANTHER" id="PTHR46648:SF1">
    <property type="entry name" value="ADENOSINE 5'-MONOPHOSPHORAMIDASE HNT1"/>
    <property type="match status" value="1"/>
</dbReference>
<dbReference type="Gene3D" id="3.30.428.10">
    <property type="entry name" value="HIT-like"/>
    <property type="match status" value="1"/>
</dbReference>
<organism evidence="3 4">
    <name type="scientific">Sinobacterium norvegicum</name>
    <dbReference type="NCBI Taxonomy" id="1641715"/>
    <lineage>
        <taxon>Bacteria</taxon>
        <taxon>Pseudomonadati</taxon>
        <taxon>Pseudomonadota</taxon>
        <taxon>Gammaproteobacteria</taxon>
        <taxon>Cellvibrionales</taxon>
        <taxon>Spongiibacteraceae</taxon>
        <taxon>Sinobacterium</taxon>
    </lineage>
</organism>
<dbReference type="InterPro" id="IPR001310">
    <property type="entry name" value="Histidine_triad_HIT"/>
</dbReference>
<dbReference type="PANTHER" id="PTHR46648">
    <property type="entry name" value="HIT FAMILY PROTEIN 1"/>
    <property type="match status" value="1"/>
</dbReference>
<comment type="caution">
    <text evidence="3">The sequence shown here is derived from an EMBL/GenBank/DDBJ whole genome shotgun (WGS) entry which is preliminary data.</text>
</comment>
<dbReference type="Proteomes" id="UP000838100">
    <property type="component" value="Unassembled WGS sequence"/>
</dbReference>
<dbReference type="PROSITE" id="PS51084">
    <property type="entry name" value="HIT_2"/>
    <property type="match status" value="1"/>
</dbReference>
<gene>
    <name evidence="3" type="ORF">SIN8267_02506</name>
</gene>